<comment type="subcellular location">
    <subcellularLocation>
        <location evidence="2">Cytoplasm</location>
    </subcellularLocation>
    <subcellularLocation>
        <location evidence="1">Nucleus</location>
    </subcellularLocation>
</comment>
<dbReference type="GO" id="GO:0042162">
    <property type="term" value="F:telomeric DNA binding"/>
    <property type="evidence" value="ECO:0007669"/>
    <property type="project" value="TreeGrafter"/>
</dbReference>
<dbReference type="EMBL" id="GGMR01002004">
    <property type="protein sequence ID" value="MBY14623.1"/>
    <property type="molecule type" value="Transcribed_RNA"/>
</dbReference>
<gene>
    <name evidence="9" type="primary">Smg6</name>
    <name evidence="9" type="ORF">g.8881</name>
</gene>
<evidence type="ECO:0000313" key="9">
    <source>
        <dbReference type="EMBL" id="MBY14623.1"/>
    </source>
</evidence>
<dbReference type="SUPFAM" id="SSF48452">
    <property type="entry name" value="TPR-like"/>
    <property type="match status" value="1"/>
</dbReference>
<keyword evidence="5" id="KW-0539">Nucleus</keyword>
<dbReference type="InterPro" id="IPR029060">
    <property type="entry name" value="PIN-like_dom_sf"/>
</dbReference>
<evidence type="ECO:0000256" key="1">
    <source>
        <dbReference type="ARBA" id="ARBA00004123"/>
    </source>
</evidence>
<organism evidence="9">
    <name type="scientific">Schizaphis graminum</name>
    <name type="common">Green bug aphid</name>
    <dbReference type="NCBI Taxonomy" id="13262"/>
    <lineage>
        <taxon>Eukaryota</taxon>
        <taxon>Metazoa</taxon>
        <taxon>Ecdysozoa</taxon>
        <taxon>Arthropoda</taxon>
        <taxon>Hexapoda</taxon>
        <taxon>Insecta</taxon>
        <taxon>Pterygota</taxon>
        <taxon>Neoptera</taxon>
        <taxon>Paraneoptera</taxon>
        <taxon>Hemiptera</taxon>
        <taxon>Sternorrhyncha</taxon>
        <taxon>Aphidomorpha</taxon>
        <taxon>Aphidoidea</taxon>
        <taxon>Aphididae</taxon>
        <taxon>Aphidini</taxon>
        <taxon>Schizaphis</taxon>
    </lineage>
</organism>
<proteinExistence type="predicted"/>
<evidence type="ECO:0000256" key="6">
    <source>
        <dbReference type="SAM" id="Coils"/>
    </source>
</evidence>
<dbReference type="InterPro" id="IPR045153">
    <property type="entry name" value="Est1/Ebs1-like"/>
</dbReference>
<feature type="coiled-coil region" evidence="6">
    <location>
        <begin position="643"/>
        <end position="670"/>
    </location>
</feature>
<dbReference type="GO" id="GO:0070034">
    <property type="term" value="F:telomerase RNA binding"/>
    <property type="evidence" value="ECO:0007669"/>
    <property type="project" value="TreeGrafter"/>
</dbReference>
<keyword evidence="3" id="KW-0963">Cytoplasm</keyword>
<dbReference type="GO" id="GO:0005737">
    <property type="term" value="C:cytoplasm"/>
    <property type="evidence" value="ECO:0007669"/>
    <property type="project" value="UniProtKB-SubCell"/>
</dbReference>
<sequence length="856" mass="99213">MCLIIFNFSYRASVYPVLLLDIKKADSIIGNLVFEPNMLQNWPIINSCREFLKDSLKELLKSDMKFCQREHIETHFWKILYHNIIEHLKKLINEDSPELVKDYTTLLMNLIEEGMKYMNDLLKLLEKHYNFNLDDYVSLTCLSTKKLGNIGLALISSQKLYISLGDLARYKDIMNHSTNYVIAKQWYTKANQINPKNGRPYNQLALLAVYEKRKLDAVYYYMRSLMASNPFQSAKDSLLSLFEEYRRKYEMTDRKRLEDRERREREKAKEKESSMSSKEKYSKRRKEIWIHPDGSKRSHRTTSSTEPTQDIDEEELSKLSQSEVNKRFIVSFLHVHGKLFTKVGMETFQDTALQMLREFRKLLSNTPIPIITTRFLQYLALNMFSIEYSRPKETHVEQGYWSTVHECALAMSLQMFSLIVDRCNQLLKEILNKDDGSTAKQLIGSDIDFLLPPIKVWCDWLLCNSKVWNPPPSCSDYKLSGTGDCWCRLASLVNNLEKFQEHFKLVLNEPDESDPNLKQQLKLPEDSMFSGFTPIIGYELKPIFITTTSDRDLSELTHRVNCILFFGTEFLCGTEPPVFKLHKTDTGASEYISVVETASPKDESEDEEMCFESWIDEENDLKSRPSEDKSVSELQSKPISNEIQKLLSRKEELEQKQRNEELRQKRVQEILKQASYCIEIEIKPHFVVTDTNCFIDYLPQLEKLIYSLSHAQEHTCTLMIPTVVLIELEGLAKGGWVRDSVCDAAKQALKILKNIDSAAVKFVTTKGSSFKSTTCFEEENNFVGNNDDKILATCLSLCKNNSQLPIDNPPVEGEPKKIFRDVVLLTEDRNLRVKALSSDVPVRAVMDFINWLNFSS</sequence>
<feature type="domain" description="PIN" evidence="8">
    <location>
        <begin position="685"/>
        <end position="833"/>
    </location>
</feature>
<reference evidence="9" key="1">
    <citation type="submission" date="2018-04" db="EMBL/GenBank/DDBJ databases">
        <title>Transcriptome of Schizaphis graminum biotype I.</title>
        <authorList>
            <person name="Scully E.D."/>
            <person name="Geib S.M."/>
            <person name="Palmer N.A."/>
            <person name="Koch K."/>
            <person name="Bradshaw J."/>
            <person name="Heng-Moss T."/>
            <person name="Sarath G."/>
        </authorList>
    </citation>
    <scope>NUCLEOTIDE SEQUENCE</scope>
</reference>
<dbReference type="PANTHER" id="PTHR15696">
    <property type="entry name" value="SMG-7 SUPPRESSOR WITH MORPHOLOGICAL EFFECT ON GENITALIA PROTEIN 7"/>
    <property type="match status" value="1"/>
</dbReference>
<name>A0A2S2NBP5_SCHGA</name>
<accession>A0A2S2NBP5</accession>
<protein>
    <submittedName>
        <fullName evidence="9">Telomerase-binding protein EST1A</fullName>
    </submittedName>
</protein>
<evidence type="ECO:0000256" key="2">
    <source>
        <dbReference type="ARBA" id="ARBA00004496"/>
    </source>
</evidence>
<dbReference type="GO" id="GO:0000184">
    <property type="term" value="P:nuclear-transcribed mRNA catabolic process, nonsense-mediated decay"/>
    <property type="evidence" value="ECO:0007669"/>
    <property type="project" value="UniProtKB-KW"/>
</dbReference>
<dbReference type="SMART" id="SM00670">
    <property type="entry name" value="PINc"/>
    <property type="match status" value="1"/>
</dbReference>
<dbReference type="Gene3D" id="1.25.40.10">
    <property type="entry name" value="Tetratricopeptide repeat domain"/>
    <property type="match status" value="1"/>
</dbReference>
<feature type="region of interest" description="Disordered" evidence="7">
    <location>
        <begin position="253"/>
        <end position="317"/>
    </location>
</feature>
<evidence type="ECO:0000256" key="7">
    <source>
        <dbReference type="SAM" id="MobiDB-lite"/>
    </source>
</evidence>
<dbReference type="InterPro" id="IPR019458">
    <property type="entry name" value="Est1-like_N"/>
</dbReference>
<evidence type="ECO:0000259" key="8">
    <source>
        <dbReference type="SMART" id="SM00670"/>
    </source>
</evidence>
<feature type="compositionally biased region" description="Basic and acidic residues" evidence="7">
    <location>
        <begin position="253"/>
        <end position="280"/>
    </location>
</feature>
<dbReference type="Pfam" id="PF13638">
    <property type="entry name" value="PIN_4"/>
    <property type="match status" value="1"/>
</dbReference>
<dbReference type="SUPFAM" id="SSF88723">
    <property type="entry name" value="PIN domain-like"/>
    <property type="match status" value="1"/>
</dbReference>
<dbReference type="AlphaFoldDB" id="A0A2S2NBP5"/>
<evidence type="ECO:0000256" key="3">
    <source>
        <dbReference type="ARBA" id="ARBA00022490"/>
    </source>
</evidence>
<keyword evidence="6" id="KW-0175">Coiled coil</keyword>
<dbReference type="Gene3D" id="3.40.50.1010">
    <property type="entry name" value="5'-nuclease"/>
    <property type="match status" value="1"/>
</dbReference>
<dbReference type="Pfam" id="PF10373">
    <property type="entry name" value="EST1_DNA_bind"/>
    <property type="match status" value="1"/>
</dbReference>
<dbReference type="Pfam" id="PF10374">
    <property type="entry name" value="EST1"/>
    <property type="match status" value="1"/>
</dbReference>
<dbReference type="InterPro" id="IPR002716">
    <property type="entry name" value="PIN_dom"/>
</dbReference>
<evidence type="ECO:0000256" key="5">
    <source>
        <dbReference type="ARBA" id="ARBA00023242"/>
    </source>
</evidence>
<dbReference type="InterPro" id="IPR011990">
    <property type="entry name" value="TPR-like_helical_dom_sf"/>
</dbReference>
<keyword evidence="4" id="KW-0866">Nonsense-mediated mRNA decay</keyword>
<evidence type="ECO:0000256" key="4">
    <source>
        <dbReference type="ARBA" id="ARBA00023161"/>
    </source>
</evidence>
<dbReference type="GO" id="GO:0005697">
    <property type="term" value="C:telomerase holoenzyme complex"/>
    <property type="evidence" value="ECO:0007669"/>
    <property type="project" value="TreeGrafter"/>
</dbReference>
<dbReference type="InterPro" id="IPR018834">
    <property type="entry name" value="DNA/RNA-bd_Est1-type"/>
</dbReference>
<dbReference type="PANTHER" id="PTHR15696:SF0">
    <property type="entry name" value="TELOMERASE-BINDING PROTEIN EST1A"/>
    <property type="match status" value="1"/>
</dbReference>
<feature type="compositionally biased region" description="Basic and acidic residues" evidence="7">
    <location>
        <begin position="287"/>
        <end position="296"/>
    </location>
</feature>